<dbReference type="Gene3D" id="2.130.10.10">
    <property type="entry name" value="YVTN repeat-like/Quinoprotein amine dehydrogenase"/>
    <property type="match status" value="1"/>
</dbReference>
<dbReference type="SMR" id="A2E259"/>
<dbReference type="STRING" id="5722.A2E259"/>
<dbReference type="GO" id="GO:0005669">
    <property type="term" value="C:transcription factor TFIID complex"/>
    <property type="evidence" value="ECO:0000318"/>
    <property type="project" value="GO_Central"/>
</dbReference>
<dbReference type="OrthoDB" id="10266330at2759"/>
<dbReference type="RefSeq" id="XP_001325496.1">
    <property type="nucleotide sequence ID" value="XM_001325461.1"/>
</dbReference>
<dbReference type="SMART" id="SM00320">
    <property type="entry name" value="WD40"/>
    <property type="match status" value="5"/>
</dbReference>
<sequence>MKQAKSSAKPSKKEMPIDILTSLGYIKEKIPRAASVPLNRWALELFFEFQRSDSVNVVYTADHLEHGFVVIANGSKIPGLEDLSKILDQCFIFVFTDILVSDGKKRANEFISRQMKFTSPKISEELVPLLMEVEPQNIDSIPEILEYNLMPTPKDLQPEFYTNLNKFANECKVSGAIFLLRRYFHDRMPRPSVLHQTNSGYNRPLDVIFRSDKRKPFFDELKEEVQYNQNQIQTKKVTANKQLLPTLTSLTVPEFAQMCATNAYSGLSAFSVDQQLYLFKNGQDAKVIYTMDDEITSISFSTYGNFILAGDNVGNIVVINTDTLESQKFKQLNSMISTSCFTPKLDTQFAVGTLSGLVVVFSTSQFNPLRVFTLHQAGIAFVNIHPNGEYVASGSRDGIIRLWSLTLSACVRVFSIDKKIPISSRFSHSGELLMVVCSKGVVLILDLGTNQIISQLTIEARLVDADFSEKDTYIAIADNSGGFSFWDSSNLAGDPLISLTTEGISTFSVNFVGMNEIRLFGMQKSQ</sequence>
<dbReference type="GO" id="GO:0006367">
    <property type="term" value="P:transcription initiation at RNA polymerase II promoter"/>
    <property type="evidence" value="ECO:0000318"/>
    <property type="project" value="GO_Central"/>
</dbReference>
<accession>A2E259</accession>
<organism evidence="3 4">
    <name type="scientific">Trichomonas vaginalis (strain ATCC PRA-98 / G3)</name>
    <dbReference type="NCBI Taxonomy" id="412133"/>
    <lineage>
        <taxon>Eukaryota</taxon>
        <taxon>Metamonada</taxon>
        <taxon>Parabasalia</taxon>
        <taxon>Trichomonadida</taxon>
        <taxon>Trichomonadidae</taxon>
        <taxon>Trichomonas</taxon>
    </lineage>
</organism>
<dbReference type="InterPro" id="IPR036322">
    <property type="entry name" value="WD40_repeat_dom_sf"/>
</dbReference>
<evidence type="ECO:0000313" key="4">
    <source>
        <dbReference type="Proteomes" id="UP000001542"/>
    </source>
</evidence>
<dbReference type="InterPro" id="IPR015943">
    <property type="entry name" value="WD40/YVTN_repeat-like_dom_sf"/>
</dbReference>
<evidence type="ECO:0000256" key="1">
    <source>
        <dbReference type="PROSITE-ProRule" id="PRU00221"/>
    </source>
</evidence>
<reference evidence="3" key="1">
    <citation type="submission" date="2006-10" db="EMBL/GenBank/DDBJ databases">
        <authorList>
            <person name="Amadeo P."/>
            <person name="Zhao Q."/>
            <person name="Wortman J."/>
            <person name="Fraser-Liggett C."/>
            <person name="Carlton J."/>
        </authorList>
    </citation>
    <scope>NUCLEOTIDE SEQUENCE</scope>
    <source>
        <strain evidence="3">G3</strain>
    </source>
</reference>
<proteinExistence type="predicted"/>
<dbReference type="EMBL" id="DS113288">
    <property type="protein sequence ID" value="EAY13273.1"/>
    <property type="molecule type" value="Genomic_DNA"/>
</dbReference>
<dbReference type="InParanoid" id="A2E259"/>
<gene>
    <name evidence="3" type="ORF">TVAG_464070</name>
</gene>
<feature type="repeat" description="WD" evidence="1">
    <location>
        <begin position="372"/>
        <end position="413"/>
    </location>
</feature>
<dbReference type="KEGG" id="tva:4771249"/>
<protein>
    <recommendedName>
        <fullName evidence="2">Vps41 beta-propeller domain-containing protein</fullName>
    </recommendedName>
</protein>
<dbReference type="GO" id="GO:0000124">
    <property type="term" value="C:SAGA complex"/>
    <property type="evidence" value="ECO:0000318"/>
    <property type="project" value="GO_Central"/>
</dbReference>
<dbReference type="eggNOG" id="KOG0263">
    <property type="taxonomic scope" value="Eukaryota"/>
</dbReference>
<dbReference type="PROSITE" id="PS50082">
    <property type="entry name" value="WD_REPEATS_2"/>
    <property type="match status" value="1"/>
</dbReference>
<dbReference type="InterPro" id="IPR057780">
    <property type="entry name" value="Beta-prop_Vps41"/>
</dbReference>
<name>A2E259_TRIV3</name>
<dbReference type="Proteomes" id="UP000001542">
    <property type="component" value="Unassembled WGS sequence"/>
</dbReference>
<keyword evidence="1" id="KW-0853">WD repeat</keyword>
<reference evidence="3" key="2">
    <citation type="journal article" date="2007" name="Science">
        <title>Draft genome sequence of the sexually transmitted pathogen Trichomonas vaginalis.</title>
        <authorList>
            <person name="Carlton J.M."/>
            <person name="Hirt R.P."/>
            <person name="Silva J.C."/>
            <person name="Delcher A.L."/>
            <person name="Schatz M."/>
            <person name="Zhao Q."/>
            <person name="Wortman J.R."/>
            <person name="Bidwell S.L."/>
            <person name="Alsmark U.C.M."/>
            <person name="Besteiro S."/>
            <person name="Sicheritz-Ponten T."/>
            <person name="Noel C.J."/>
            <person name="Dacks J.B."/>
            <person name="Foster P.G."/>
            <person name="Simillion C."/>
            <person name="Van de Peer Y."/>
            <person name="Miranda-Saavedra D."/>
            <person name="Barton G.J."/>
            <person name="Westrop G.D."/>
            <person name="Mueller S."/>
            <person name="Dessi D."/>
            <person name="Fiori P.L."/>
            <person name="Ren Q."/>
            <person name="Paulsen I."/>
            <person name="Zhang H."/>
            <person name="Bastida-Corcuera F.D."/>
            <person name="Simoes-Barbosa A."/>
            <person name="Brown M.T."/>
            <person name="Hayes R.D."/>
            <person name="Mukherjee M."/>
            <person name="Okumura C.Y."/>
            <person name="Schneider R."/>
            <person name="Smith A.J."/>
            <person name="Vanacova S."/>
            <person name="Villalvazo M."/>
            <person name="Haas B.J."/>
            <person name="Pertea M."/>
            <person name="Feldblyum T.V."/>
            <person name="Utterback T.R."/>
            <person name="Shu C.L."/>
            <person name="Osoegawa K."/>
            <person name="de Jong P.J."/>
            <person name="Hrdy I."/>
            <person name="Horvathova L."/>
            <person name="Zubacova Z."/>
            <person name="Dolezal P."/>
            <person name="Malik S.B."/>
            <person name="Logsdon J.M. Jr."/>
            <person name="Henze K."/>
            <person name="Gupta A."/>
            <person name="Wang C.C."/>
            <person name="Dunne R.L."/>
            <person name="Upcroft J.A."/>
            <person name="Upcroft P."/>
            <person name="White O."/>
            <person name="Salzberg S.L."/>
            <person name="Tang P."/>
            <person name="Chiu C.-H."/>
            <person name="Lee Y.-S."/>
            <person name="Embley T.M."/>
            <person name="Coombs G.H."/>
            <person name="Mottram J.C."/>
            <person name="Tachezy J."/>
            <person name="Fraser-Liggett C.M."/>
            <person name="Johnson P.J."/>
        </authorList>
    </citation>
    <scope>NUCLEOTIDE SEQUENCE [LARGE SCALE GENOMIC DNA]</scope>
    <source>
        <strain evidence="3">G3</strain>
    </source>
</reference>
<evidence type="ECO:0000313" key="3">
    <source>
        <dbReference type="EMBL" id="EAY13273.1"/>
    </source>
</evidence>
<dbReference type="VEuPathDB" id="TrichDB:TVAGG3_1048780"/>
<dbReference type="VEuPathDB" id="TrichDB:TVAG_464070"/>
<keyword evidence="4" id="KW-1185">Reference proteome</keyword>
<dbReference type="SUPFAM" id="SSF50978">
    <property type="entry name" value="WD40 repeat-like"/>
    <property type="match status" value="1"/>
</dbReference>
<dbReference type="PANTHER" id="PTHR19879">
    <property type="entry name" value="TRANSCRIPTION INITIATION FACTOR TFIID"/>
    <property type="match status" value="1"/>
</dbReference>
<feature type="domain" description="Vps41 beta-propeller" evidence="2">
    <location>
        <begin position="336"/>
        <end position="406"/>
    </location>
</feature>
<dbReference type="Pfam" id="PF23411">
    <property type="entry name" value="Beta-prop_Vps41"/>
    <property type="match status" value="1"/>
</dbReference>
<dbReference type="AlphaFoldDB" id="A2E259"/>
<evidence type="ECO:0000259" key="2">
    <source>
        <dbReference type="Pfam" id="PF23411"/>
    </source>
</evidence>
<dbReference type="PANTHER" id="PTHR19879:SF1">
    <property type="entry name" value="CANNONBALL-RELATED"/>
    <property type="match status" value="1"/>
</dbReference>
<dbReference type="InterPro" id="IPR001680">
    <property type="entry name" value="WD40_rpt"/>
</dbReference>
<dbReference type="PROSITE" id="PS50294">
    <property type="entry name" value="WD_REPEATS_REGION"/>
    <property type="match status" value="1"/>
</dbReference>